<name>A0ABS6E357_9FIRM</name>
<dbReference type="Pfam" id="PF14268">
    <property type="entry name" value="YoaP"/>
    <property type="match status" value="1"/>
</dbReference>
<reference evidence="3 4" key="1">
    <citation type="submission" date="2021-06" db="EMBL/GenBank/DDBJ databases">
        <authorList>
            <person name="Sun Q."/>
            <person name="Li D."/>
        </authorList>
    </citation>
    <scope>NUCLEOTIDE SEQUENCE [LARGE SCALE GENOMIC DNA]</scope>
    <source>
        <strain evidence="3 4">MSJ-40</strain>
    </source>
</reference>
<sequence>MNFITLTEENVNKEHICCAISDKKCKSGYEEKKEWLKNQISQGYVFYKLDARAKVFIEYCPSEIAYLPVNASNYIVINCFWVSGSYAGKGYGKYLLDKCINDARLKGKDGVVILCSDKKRPFMSDKKFFVKQNFKVCDTAKPYFELLYLSFTDNSKIPTFLYNVREGTCGDNGGFKVYYSAACPFNDYHVNIVQKQFAEENGILYESVKLDSREKAIKGPCAYTNYSLFYRGKFITQELNFKKFQKIIDDIKK</sequence>
<proteinExistence type="predicted"/>
<evidence type="ECO:0000259" key="2">
    <source>
        <dbReference type="Pfam" id="PF14268"/>
    </source>
</evidence>
<gene>
    <name evidence="3" type="ORF">KQI42_04925</name>
</gene>
<dbReference type="EC" id="2.3.1.-" evidence="3"/>
<dbReference type="EMBL" id="JAHLPM010000003">
    <property type="protein sequence ID" value="MBU5437340.1"/>
    <property type="molecule type" value="Genomic_DNA"/>
</dbReference>
<evidence type="ECO:0000259" key="1">
    <source>
        <dbReference type="Pfam" id="PF00583"/>
    </source>
</evidence>
<dbReference type="Pfam" id="PF00583">
    <property type="entry name" value="Acetyltransf_1"/>
    <property type="match status" value="1"/>
</dbReference>
<dbReference type="InterPro" id="IPR025685">
    <property type="entry name" value="YoaP-like_dom"/>
</dbReference>
<accession>A0ABS6E357</accession>
<dbReference type="GO" id="GO:0016746">
    <property type="term" value="F:acyltransferase activity"/>
    <property type="evidence" value="ECO:0007669"/>
    <property type="project" value="UniProtKB-KW"/>
</dbReference>
<dbReference type="RefSeq" id="WP_216517354.1">
    <property type="nucleotide sequence ID" value="NZ_JAHLPM010000003.1"/>
</dbReference>
<protein>
    <submittedName>
        <fullName evidence="3">GNAT family N-acetyltransferase</fullName>
        <ecNumber evidence="3">2.3.1.-</ecNumber>
    </submittedName>
</protein>
<dbReference type="InterPro" id="IPR000182">
    <property type="entry name" value="GNAT_dom"/>
</dbReference>
<feature type="domain" description="N-acetyltransferase" evidence="1">
    <location>
        <begin position="56"/>
        <end position="114"/>
    </location>
</feature>
<keyword evidence="4" id="KW-1185">Reference proteome</keyword>
<keyword evidence="3" id="KW-0808">Transferase</keyword>
<organism evidence="3 4">
    <name type="scientific">Tissierella simiarum</name>
    <dbReference type="NCBI Taxonomy" id="2841534"/>
    <lineage>
        <taxon>Bacteria</taxon>
        <taxon>Bacillati</taxon>
        <taxon>Bacillota</taxon>
        <taxon>Tissierellia</taxon>
        <taxon>Tissierellales</taxon>
        <taxon>Tissierellaceae</taxon>
        <taxon>Tissierella</taxon>
    </lineage>
</organism>
<feature type="domain" description="YoaP-like" evidence="2">
    <location>
        <begin position="208"/>
        <end position="245"/>
    </location>
</feature>
<evidence type="ECO:0000313" key="4">
    <source>
        <dbReference type="Proteomes" id="UP000749471"/>
    </source>
</evidence>
<keyword evidence="3" id="KW-0012">Acyltransferase</keyword>
<dbReference type="Proteomes" id="UP000749471">
    <property type="component" value="Unassembled WGS sequence"/>
</dbReference>
<dbReference type="CDD" id="cd04301">
    <property type="entry name" value="NAT_SF"/>
    <property type="match status" value="1"/>
</dbReference>
<comment type="caution">
    <text evidence="3">The sequence shown here is derived from an EMBL/GenBank/DDBJ whole genome shotgun (WGS) entry which is preliminary data.</text>
</comment>
<evidence type="ECO:0000313" key="3">
    <source>
        <dbReference type="EMBL" id="MBU5437340.1"/>
    </source>
</evidence>